<dbReference type="PRINTS" id="PR00260">
    <property type="entry name" value="CHEMTRNSDUCR"/>
</dbReference>
<evidence type="ECO:0000256" key="5">
    <source>
        <dbReference type="SAM" id="MobiDB-lite"/>
    </source>
</evidence>
<accession>A0ABW9A5Z9</accession>
<evidence type="ECO:0000256" key="1">
    <source>
        <dbReference type="ARBA" id="ARBA00022481"/>
    </source>
</evidence>
<keyword evidence="3" id="KW-0807">Transducer</keyword>
<dbReference type="CDD" id="cd19411">
    <property type="entry name" value="MCP2201-like_sensor"/>
    <property type="match status" value="1"/>
</dbReference>
<reference evidence="9 10" key="1">
    <citation type="journal article" date="2024" name="Chem. Sci.">
        <title>Discovery of megapolipeptins by genome mining of a Burkholderiales bacteria collection.</title>
        <authorList>
            <person name="Paulo B.S."/>
            <person name="Recchia M.J.J."/>
            <person name="Lee S."/>
            <person name="Fergusson C.H."/>
            <person name="Romanowski S.B."/>
            <person name="Hernandez A."/>
            <person name="Krull N."/>
            <person name="Liu D.Y."/>
            <person name="Cavanagh H."/>
            <person name="Bos A."/>
            <person name="Gray C.A."/>
            <person name="Murphy B.T."/>
            <person name="Linington R.G."/>
            <person name="Eustaquio A.S."/>
        </authorList>
    </citation>
    <scope>NUCLEOTIDE SEQUENCE [LARGE SCALE GENOMIC DNA]</scope>
    <source>
        <strain evidence="9 10">RL21-008-BIB-A</strain>
    </source>
</reference>
<sequence>MKNLKIGFRLAGTFGIVLLLLAILCLVANRQMSVMNAATDNVANDRAVKQQLVNEIKQGTFRIALLMYRALDEQSADGKAVIVKDMKAQSETNTRNYKRLEEISNTPEGSAMYQKVASVRTQYSAALKPVYAQLDANDGAAARATLMSVIPLQTATLKALEDFVELQKTLMNQAVQESADAYDSAIKMLWGIAVLALLVTIALSTITTRAIVQPLQRAVLIAQTIAAGDLRVQIEQGGRNETGQLLNALKEMGDNLKRIVGGVRGSTETIMTASSEIASGNLDLSSRTEEQASSLEETASAMEQLTSTVKQNADNARQASELAVNASDIAVRGGSVVDEVVQTMSSINDSSKRIVDIISVIDGIAFQTNILALNAAVEAARAGEQGRGFAVVASEVRSLAQRSAAAAKEIKVLIDDSVHKVDSGSKLVEQAGQTMDEVVSSVKRVTDIVMEITSASQEQSDGIEQVNQAVSQMDEATQQNAALVEQAAAAAQSMQQQAQKLAEEVSVFKLDGKSADMPGMHGRREPRMANAVSSQGRTPVMLSRIEG</sequence>
<feature type="transmembrane region" description="Helical" evidence="6">
    <location>
        <begin position="6"/>
        <end position="27"/>
    </location>
</feature>
<keyword evidence="6" id="KW-1133">Transmembrane helix</keyword>
<dbReference type="CDD" id="cd11386">
    <property type="entry name" value="MCP_signal"/>
    <property type="match status" value="1"/>
</dbReference>
<dbReference type="SMART" id="SM00304">
    <property type="entry name" value="HAMP"/>
    <property type="match status" value="1"/>
</dbReference>
<keyword evidence="6" id="KW-0812">Transmembrane</keyword>
<feature type="transmembrane region" description="Helical" evidence="6">
    <location>
        <begin position="188"/>
        <end position="207"/>
    </location>
</feature>
<dbReference type="PROSITE" id="PS50885">
    <property type="entry name" value="HAMP"/>
    <property type="match status" value="1"/>
</dbReference>
<organism evidence="9 10">
    <name type="scientific">Herbaspirillum lusitanum</name>
    <dbReference type="NCBI Taxonomy" id="213312"/>
    <lineage>
        <taxon>Bacteria</taxon>
        <taxon>Pseudomonadati</taxon>
        <taxon>Pseudomonadota</taxon>
        <taxon>Betaproteobacteria</taxon>
        <taxon>Burkholderiales</taxon>
        <taxon>Oxalobacteraceae</taxon>
        <taxon>Herbaspirillum</taxon>
    </lineage>
</organism>
<dbReference type="Pfam" id="PF00015">
    <property type="entry name" value="MCPsignal"/>
    <property type="match status" value="1"/>
</dbReference>
<dbReference type="EMBL" id="JAQQFM010000002">
    <property type="protein sequence ID" value="MFL9923427.1"/>
    <property type="molecule type" value="Genomic_DNA"/>
</dbReference>
<dbReference type="InterPro" id="IPR004090">
    <property type="entry name" value="Chemotax_Me-accpt_rcpt"/>
</dbReference>
<feature type="domain" description="Methyl-accepting transducer" evidence="7">
    <location>
        <begin position="266"/>
        <end position="495"/>
    </location>
</feature>
<dbReference type="Proteomes" id="UP001629246">
    <property type="component" value="Unassembled WGS sequence"/>
</dbReference>
<comment type="caution">
    <text evidence="9">The sequence shown here is derived from an EMBL/GenBank/DDBJ whole genome shotgun (WGS) entry which is preliminary data.</text>
</comment>
<evidence type="ECO:0000256" key="2">
    <source>
        <dbReference type="ARBA" id="ARBA00029447"/>
    </source>
</evidence>
<feature type="coiled-coil region" evidence="4">
    <location>
        <begin position="466"/>
        <end position="504"/>
    </location>
</feature>
<dbReference type="Gene3D" id="1.20.120.30">
    <property type="entry name" value="Aspartate receptor, ligand-binding domain"/>
    <property type="match status" value="1"/>
</dbReference>
<dbReference type="InterPro" id="IPR051310">
    <property type="entry name" value="MCP_chemotaxis"/>
</dbReference>
<keyword evidence="4" id="KW-0175">Coiled coil</keyword>
<keyword evidence="1" id="KW-0488">Methylation</keyword>
<dbReference type="Gene3D" id="1.10.287.950">
    <property type="entry name" value="Methyl-accepting chemotaxis protein"/>
    <property type="match status" value="1"/>
</dbReference>
<dbReference type="InterPro" id="IPR004089">
    <property type="entry name" value="MCPsignal_dom"/>
</dbReference>
<feature type="region of interest" description="Disordered" evidence="5">
    <location>
        <begin position="515"/>
        <end position="547"/>
    </location>
</feature>
<keyword evidence="10" id="KW-1185">Reference proteome</keyword>
<dbReference type="Pfam" id="PF00672">
    <property type="entry name" value="HAMP"/>
    <property type="match status" value="1"/>
</dbReference>
<protein>
    <submittedName>
        <fullName evidence="9">Methyl-accepting chemotaxis protein</fullName>
    </submittedName>
</protein>
<feature type="domain" description="HAMP" evidence="8">
    <location>
        <begin position="209"/>
        <end position="261"/>
    </location>
</feature>
<dbReference type="PANTHER" id="PTHR43531:SF14">
    <property type="entry name" value="METHYL-ACCEPTING CHEMOTAXIS PROTEIN I-RELATED"/>
    <property type="match status" value="1"/>
</dbReference>
<keyword evidence="6" id="KW-0472">Membrane</keyword>
<proteinExistence type="inferred from homology"/>
<dbReference type="PANTHER" id="PTHR43531">
    <property type="entry name" value="PROTEIN ICFG"/>
    <property type="match status" value="1"/>
</dbReference>
<comment type="similarity">
    <text evidence="2">Belongs to the methyl-accepting chemotaxis (MCP) protein family.</text>
</comment>
<evidence type="ECO:0000313" key="10">
    <source>
        <dbReference type="Proteomes" id="UP001629246"/>
    </source>
</evidence>
<dbReference type="InterPro" id="IPR003660">
    <property type="entry name" value="HAMP_dom"/>
</dbReference>
<gene>
    <name evidence="9" type="ORF">PQR62_04065</name>
</gene>
<dbReference type="RefSeq" id="WP_408155071.1">
    <property type="nucleotide sequence ID" value="NZ_JAQQFM010000002.1"/>
</dbReference>
<evidence type="ECO:0000313" key="9">
    <source>
        <dbReference type="EMBL" id="MFL9923427.1"/>
    </source>
</evidence>
<name>A0ABW9A5Z9_9BURK</name>
<evidence type="ECO:0000256" key="3">
    <source>
        <dbReference type="PROSITE-ProRule" id="PRU00284"/>
    </source>
</evidence>
<evidence type="ECO:0000259" key="7">
    <source>
        <dbReference type="PROSITE" id="PS50111"/>
    </source>
</evidence>
<dbReference type="SUPFAM" id="SSF58104">
    <property type="entry name" value="Methyl-accepting chemotaxis protein (MCP) signaling domain"/>
    <property type="match status" value="1"/>
</dbReference>
<dbReference type="InterPro" id="IPR024478">
    <property type="entry name" value="HlyB_4HB_MCP"/>
</dbReference>
<dbReference type="PROSITE" id="PS50111">
    <property type="entry name" value="CHEMOTAXIS_TRANSDUC_2"/>
    <property type="match status" value="1"/>
</dbReference>
<evidence type="ECO:0000256" key="4">
    <source>
        <dbReference type="SAM" id="Coils"/>
    </source>
</evidence>
<dbReference type="Pfam" id="PF12729">
    <property type="entry name" value="4HB_MCP_1"/>
    <property type="match status" value="1"/>
</dbReference>
<evidence type="ECO:0000256" key="6">
    <source>
        <dbReference type="SAM" id="Phobius"/>
    </source>
</evidence>
<evidence type="ECO:0000259" key="8">
    <source>
        <dbReference type="PROSITE" id="PS50885"/>
    </source>
</evidence>
<dbReference type="SMART" id="SM00283">
    <property type="entry name" value="MA"/>
    <property type="match status" value="1"/>
</dbReference>
<dbReference type="CDD" id="cd06225">
    <property type="entry name" value="HAMP"/>
    <property type="match status" value="1"/>
</dbReference>
<dbReference type="InterPro" id="IPR047347">
    <property type="entry name" value="YvaQ-like_sensor"/>
</dbReference>